<dbReference type="GO" id="GO:0008378">
    <property type="term" value="F:galactosyltransferase activity"/>
    <property type="evidence" value="ECO:0007669"/>
    <property type="project" value="TreeGrafter"/>
</dbReference>
<dbReference type="PRINTS" id="PR02050">
    <property type="entry name" value="B14GALTRFASE"/>
</dbReference>
<comment type="cofactor">
    <cofactor evidence="1">
        <name>Mn(2+)</name>
        <dbReference type="ChEBI" id="CHEBI:29035"/>
    </cofactor>
</comment>
<keyword evidence="1" id="KW-0479">Metal-binding</keyword>
<accession>A0A8S4FPZ7</accession>
<dbReference type="EC" id="2.4.1.-" evidence="1"/>
<dbReference type="InterPro" id="IPR029044">
    <property type="entry name" value="Nucleotide-diphossugar_trans"/>
</dbReference>
<dbReference type="GO" id="GO:0046872">
    <property type="term" value="F:metal ion binding"/>
    <property type="evidence" value="ECO:0007669"/>
    <property type="project" value="UniProtKB-UniRule"/>
</dbReference>
<dbReference type="SUPFAM" id="SSF53448">
    <property type="entry name" value="Nucleotide-diphospho-sugar transferases"/>
    <property type="match status" value="1"/>
</dbReference>
<dbReference type="GO" id="GO:0016020">
    <property type="term" value="C:membrane"/>
    <property type="evidence" value="ECO:0007669"/>
    <property type="project" value="UniProtKB-SubCell"/>
</dbReference>
<dbReference type="Pfam" id="PF13733">
    <property type="entry name" value="Glyco_transf_7N"/>
    <property type="match status" value="1"/>
</dbReference>
<gene>
    <name evidence="3" type="ORF">PLXY2_LOCUS9992</name>
</gene>
<comment type="subcellular location">
    <subcellularLocation>
        <location evidence="1">Membrane</location>
        <topology evidence="1">Single-pass type II membrane protein</topology>
    </subcellularLocation>
</comment>
<keyword evidence="1" id="KW-0812">Transmembrane</keyword>
<protein>
    <recommendedName>
        <fullName evidence="1">Beta-1,4-N-acetylgalactosaminyltransferase</fullName>
        <ecNumber evidence="1">2.4.1.-</ecNumber>
    </recommendedName>
    <alternativeName>
        <fullName evidence="1">Beta-4-GalNAcT</fullName>
    </alternativeName>
</protein>
<dbReference type="EMBL" id="CAJHNJ030000042">
    <property type="protein sequence ID" value="CAG9130612.1"/>
    <property type="molecule type" value="Genomic_DNA"/>
</dbReference>
<proteinExistence type="inferred from homology"/>
<dbReference type="PANTHER" id="PTHR19300">
    <property type="entry name" value="BETA-1,4-GALACTOSYLTRANSFERASE"/>
    <property type="match status" value="1"/>
</dbReference>
<keyword evidence="1" id="KW-0735">Signal-anchor</keyword>
<comment type="similarity">
    <text evidence="1">Belongs to the glycosyltransferase 7 family.</text>
</comment>
<evidence type="ECO:0000256" key="1">
    <source>
        <dbReference type="RuleBase" id="RU368121"/>
    </source>
</evidence>
<organism evidence="3 4">
    <name type="scientific">Plutella xylostella</name>
    <name type="common">Diamondback moth</name>
    <name type="synonym">Plutella maculipennis</name>
    <dbReference type="NCBI Taxonomy" id="51655"/>
    <lineage>
        <taxon>Eukaryota</taxon>
        <taxon>Metazoa</taxon>
        <taxon>Ecdysozoa</taxon>
        <taxon>Arthropoda</taxon>
        <taxon>Hexapoda</taxon>
        <taxon>Insecta</taxon>
        <taxon>Pterygota</taxon>
        <taxon>Neoptera</taxon>
        <taxon>Endopterygota</taxon>
        <taxon>Lepidoptera</taxon>
        <taxon>Glossata</taxon>
        <taxon>Ditrysia</taxon>
        <taxon>Yponomeutoidea</taxon>
        <taxon>Plutellidae</taxon>
        <taxon>Plutella</taxon>
    </lineage>
</organism>
<comment type="caution">
    <text evidence="3">The sequence shown here is derived from an EMBL/GenBank/DDBJ whole genome shotgun (WGS) entry which is preliminary data.</text>
</comment>
<evidence type="ECO:0000313" key="4">
    <source>
        <dbReference type="Proteomes" id="UP000653454"/>
    </source>
</evidence>
<name>A0A8S4FPZ7_PLUXY</name>
<dbReference type="GO" id="GO:0005975">
    <property type="term" value="P:carbohydrate metabolic process"/>
    <property type="evidence" value="ECO:0007669"/>
    <property type="project" value="InterPro"/>
</dbReference>
<dbReference type="InterPro" id="IPR027995">
    <property type="entry name" value="Galactosyl_T_N"/>
</dbReference>
<comment type="function">
    <text evidence="1">Catalyzes the transfer of galactose onto proteins or lipids.</text>
</comment>
<feature type="domain" description="Galactosyltransferase N-terminal" evidence="2">
    <location>
        <begin position="134"/>
        <end position="248"/>
    </location>
</feature>
<dbReference type="PANTHER" id="PTHR19300:SF57">
    <property type="entry name" value="BETA-1,4-N-ACETYLGALACTOSAMINYLTRANSFERASE"/>
    <property type="match status" value="1"/>
</dbReference>
<dbReference type="Gene3D" id="3.90.550.10">
    <property type="entry name" value="Spore Coat Polysaccharide Biosynthesis Protein SpsA, Chain A"/>
    <property type="match status" value="1"/>
</dbReference>
<keyword evidence="1" id="KW-0464">Manganese</keyword>
<evidence type="ECO:0000259" key="2">
    <source>
        <dbReference type="Pfam" id="PF13733"/>
    </source>
</evidence>
<comment type="pathway">
    <text evidence="1">Protein modification; protein glycosylation.</text>
</comment>
<sequence>MHSSKIKYFALFLVVAAAILHLTNYLIMSKTVINTKYDSEQQILKTIRQIQAGQTNFYRKAQYLARAGVCPEPNVINDTFEAYNTDLNIVDETDINLWSKTPNEGLTTMCPLYPENVGPIPEVTSIGEPADYPKMANDVFFGGVYRPHDCVARQTVAVIVPYIFRDHMERLAAFLYSLHPVLVQQQLEYRLFVVYSNGSSITRPPMSVGRLMNIGVQEANRYRGGPWNCYIFHDPEMYPLDSRNLYRCLEDAPRQLVSSVVPFTFQLHGDKWIRRQIDDKAPETEVGFGGVLAMTFEQFKKVNGFTNSNTFLIKKDTNTSHFPDMVIRRSRKDVSKYAFIGKSLRTPAPFAYNKTTDEDVADGFSSLNYTLKYTKEVYLYTLISVDEFYEYNTNGTLINYYFV</sequence>
<dbReference type="Proteomes" id="UP000653454">
    <property type="component" value="Unassembled WGS sequence"/>
</dbReference>
<reference evidence="3" key="1">
    <citation type="submission" date="2020-11" db="EMBL/GenBank/DDBJ databases">
        <authorList>
            <person name="Whiteford S."/>
        </authorList>
    </citation>
    <scope>NUCLEOTIDE SEQUENCE</scope>
</reference>
<dbReference type="AlphaFoldDB" id="A0A8S4FPZ7"/>
<evidence type="ECO:0000313" key="3">
    <source>
        <dbReference type="EMBL" id="CAG9130612.1"/>
    </source>
</evidence>
<dbReference type="GO" id="GO:0005794">
    <property type="term" value="C:Golgi apparatus"/>
    <property type="evidence" value="ECO:0007669"/>
    <property type="project" value="TreeGrafter"/>
</dbReference>
<dbReference type="InterPro" id="IPR003859">
    <property type="entry name" value="Galactosyl_T"/>
</dbReference>
<keyword evidence="1" id="KW-0808">Transferase</keyword>
<keyword evidence="4" id="KW-1185">Reference proteome</keyword>
<keyword evidence="1" id="KW-0325">Glycoprotein</keyword>
<keyword evidence="1" id="KW-0328">Glycosyltransferase</keyword>